<organism evidence="1 2">
    <name type="scientific">Plectonema radiosum NIES-515</name>
    <dbReference type="NCBI Taxonomy" id="2986073"/>
    <lineage>
        <taxon>Bacteria</taxon>
        <taxon>Bacillati</taxon>
        <taxon>Cyanobacteriota</taxon>
        <taxon>Cyanophyceae</taxon>
        <taxon>Oscillatoriophycideae</taxon>
        <taxon>Oscillatoriales</taxon>
        <taxon>Microcoleaceae</taxon>
        <taxon>Plectonema</taxon>
    </lineage>
</organism>
<evidence type="ECO:0000313" key="2">
    <source>
        <dbReference type="Proteomes" id="UP001526143"/>
    </source>
</evidence>
<dbReference type="EMBL" id="JAOWRF010000033">
    <property type="protein sequence ID" value="MCV3212299.1"/>
    <property type="molecule type" value="Genomic_DNA"/>
</dbReference>
<name>A0ABT3AT64_9CYAN</name>
<dbReference type="RefSeq" id="WP_263743809.1">
    <property type="nucleotide sequence ID" value="NZ_JAOWRF010000033.1"/>
</dbReference>
<keyword evidence="2" id="KW-1185">Reference proteome</keyword>
<protein>
    <submittedName>
        <fullName evidence="1">Uncharacterized protein</fullName>
    </submittedName>
</protein>
<proteinExistence type="predicted"/>
<accession>A0ABT3AT64</accession>
<evidence type="ECO:0000313" key="1">
    <source>
        <dbReference type="EMBL" id="MCV3212299.1"/>
    </source>
</evidence>
<dbReference type="Proteomes" id="UP001526143">
    <property type="component" value="Unassembled WGS sequence"/>
</dbReference>
<gene>
    <name evidence="1" type="ORF">OGM63_01935</name>
</gene>
<comment type="caution">
    <text evidence="1">The sequence shown here is derived from an EMBL/GenBank/DDBJ whole genome shotgun (WGS) entry which is preliminary data.</text>
</comment>
<sequence length="43" mass="5093">MKGKFLPFVMTDDWQEKVWMWLLVDTALSKMKIVPTPNLIPFP</sequence>
<reference evidence="1 2" key="1">
    <citation type="submission" date="2022-10" db="EMBL/GenBank/DDBJ databases">
        <title>Identification of biosynthetic pathway for the production of the potent trypsin inhibitor radiosumin.</title>
        <authorList>
            <person name="Fewer D.P."/>
            <person name="Delbaje E."/>
            <person name="Ouyang X."/>
            <person name="Agostino P.D."/>
            <person name="Wahlsten M."/>
            <person name="Jokela J."/>
            <person name="Permi P."/>
            <person name="Haapaniemi E."/>
            <person name="Koistinen H."/>
        </authorList>
    </citation>
    <scope>NUCLEOTIDE SEQUENCE [LARGE SCALE GENOMIC DNA]</scope>
    <source>
        <strain evidence="1 2">NIES-515</strain>
    </source>
</reference>